<reference evidence="10" key="2">
    <citation type="submission" date="2025-09" db="UniProtKB">
        <authorList>
            <consortium name="Ensembl"/>
        </authorList>
    </citation>
    <scope>IDENTIFICATION</scope>
</reference>
<dbReference type="GO" id="GO:0030198">
    <property type="term" value="P:extracellular matrix organization"/>
    <property type="evidence" value="ECO:0007669"/>
    <property type="project" value="TreeGrafter"/>
</dbReference>
<dbReference type="GO" id="GO:0005576">
    <property type="term" value="C:extracellular region"/>
    <property type="evidence" value="ECO:0007669"/>
    <property type="project" value="UniProtKB-SubCell"/>
</dbReference>
<reference evidence="10" key="1">
    <citation type="submission" date="2025-08" db="UniProtKB">
        <authorList>
            <consortium name="Ensembl"/>
        </authorList>
    </citation>
    <scope>IDENTIFICATION</scope>
</reference>
<dbReference type="Pfam" id="PF08686">
    <property type="entry name" value="PLAC"/>
    <property type="match status" value="1"/>
</dbReference>
<dbReference type="STRING" id="8153.ENSHBUP00000017195"/>
<dbReference type="SUPFAM" id="SSF82895">
    <property type="entry name" value="TSP-1 type 1 repeat"/>
    <property type="match status" value="3"/>
</dbReference>
<dbReference type="FunFam" id="2.60.40.10:FF:000032">
    <property type="entry name" value="palladin isoform X1"/>
    <property type="match status" value="1"/>
</dbReference>
<dbReference type="Pfam" id="PF07679">
    <property type="entry name" value="I-set"/>
    <property type="match status" value="1"/>
</dbReference>
<evidence type="ECO:0000256" key="6">
    <source>
        <dbReference type="ARBA" id="ARBA00023319"/>
    </source>
</evidence>
<dbReference type="InterPro" id="IPR013783">
    <property type="entry name" value="Ig-like_fold"/>
</dbReference>
<dbReference type="Pfam" id="PF19030">
    <property type="entry name" value="TSP1_ADAMTS"/>
    <property type="match status" value="3"/>
</dbReference>
<dbReference type="SMART" id="SM00408">
    <property type="entry name" value="IGc2"/>
    <property type="match status" value="1"/>
</dbReference>
<organism evidence="10 11">
    <name type="scientific">Haplochromis burtoni</name>
    <name type="common">Burton's mouthbrooder</name>
    <name type="synonym">Chromis burtoni</name>
    <dbReference type="NCBI Taxonomy" id="8153"/>
    <lineage>
        <taxon>Eukaryota</taxon>
        <taxon>Metazoa</taxon>
        <taxon>Chordata</taxon>
        <taxon>Craniata</taxon>
        <taxon>Vertebrata</taxon>
        <taxon>Euteleostomi</taxon>
        <taxon>Actinopterygii</taxon>
        <taxon>Neopterygii</taxon>
        <taxon>Teleostei</taxon>
        <taxon>Neoteleostei</taxon>
        <taxon>Acanthomorphata</taxon>
        <taxon>Ovalentaria</taxon>
        <taxon>Cichlomorphae</taxon>
        <taxon>Cichliformes</taxon>
        <taxon>Cichlidae</taxon>
        <taxon>African cichlids</taxon>
        <taxon>Pseudocrenilabrinae</taxon>
        <taxon>Haplochromini</taxon>
        <taxon>Haplochromis</taxon>
    </lineage>
</organism>
<dbReference type="InterPro" id="IPR003598">
    <property type="entry name" value="Ig_sub2"/>
</dbReference>
<evidence type="ECO:0000256" key="1">
    <source>
        <dbReference type="ARBA" id="ARBA00004613"/>
    </source>
</evidence>
<protein>
    <recommendedName>
        <fullName evidence="12">Ig-like domain-containing protein</fullName>
    </recommendedName>
</protein>
<dbReference type="AlphaFoldDB" id="A0A3Q2VYZ8"/>
<evidence type="ECO:0000313" key="10">
    <source>
        <dbReference type="Ensembl" id="ENSHBUP00000017195.1"/>
    </source>
</evidence>
<evidence type="ECO:0000313" key="11">
    <source>
        <dbReference type="Proteomes" id="UP000264840"/>
    </source>
</evidence>
<dbReference type="GeneTree" id="ENSGT00940000159642"/>
<dbReference type="PROSITE" id="PS50835">
    <property type="entry name" value="IG_LIKE"/>
    <property type="match status" value="1"/>
</dbReference>
<dbReference type="SUPFAM" id="SSF48726">
    <property type="entry name" value="Immunoglobulin"/>
    <property type="match status" value="1"/>
</dbReference>
<dbReference type="PANTHER" id="PTHR13723:SF315">
    <property type="entry name" value="NO LONG NERVE CORD, ISOFORM C"/>
    <property type="match status" value="1"/>
</dbReference>
<dbReference type="InterPro" id="IPR013098">
    <property type="entry name" value="Ig_I-set"/>
</dbReference>
<keyword evidence="11" id="KW-1185">Reference proteome</keyword>
<dbReference type="GO" id="GO:0006508">
    <property type="term" value="P:proteolysis"/>
    <property type="evidence" value="ECO:0007669"/>
    <property type="project" value="TreeGrafter"/>
</dbReference>
<accession>A0A3Q2VYZ8</accession>
<dbReference type="OMA" id="LAXVPEA"/>
<dbReference type="InterPro" id="IPR036179">
    <property type="entry name" value="Ig-like_dom_sf"/>
</dbReference>
<dbReference type="PROSITE" id="PS50900">
    <property type="entry name" value="PLAC"/>
    <property type="match status" value="1"/>
</dbReference>
<evidence type="ECO:0000256" key="4">
    <source>
        <dbReference type="ARBA" id="ARBA00022737"/>
    </source>
</evidence>
<evidence type="ECO:0000256" key="3">
    <source>
        <dbReference type="ARBA" id="ARBA00022729"/>
    </source>
</evidence>
<sequence>MVNLPHLSITSLGYVKIHQVRASDAGIYTCVAGEAQEHLVLQIIGSKQKLSVAESMLRRQKVGRPDAISAQERFQELHSSLNRYDAIIERLLNHKESIRDEKYIADKSPASEKNSSTLEDEGSEIYIPEVLVADTRRLEEIMKNFAEDLGGLREEQLIAQLLSELTVAQGETNESTLHPPESAESSTQEPLHYKPNIKAHTARPRNPLIIQRSKKIGEGPQSEMIVYVGMPVFLQKPVVSLVLKCEAVGNPDPSVTWTKNGKELRYSSRVGLLPTGSLRIQYPSKGDEGLYTCTARNRFGRTSLSSSVQITGGKGRICVQGNSVGANGPACSERRNGSRSAELCQGQACLFRWRVDAWSPCSATCGGGAQTRIVRCMKGPEGRSEEVESPNCLGAGRKPSDARPCNLLPCARWATTSWGPCHGRCVGPSLATQHRHVYCQDPNGTRVPHRMCTGLHRPSSLRNCTAEACALQWLVGPWTQCTATCGRHGFQSRQVTCVHLRTSKAFRDRHCTWRPRPASWQRCNILSCGRAGECRDSTRYCEKVRQLELCLLPQFKSRCCFSCRNT</sequence>
<dbReference type="GO" id="GO:0031012">
    <property type="term" value="C:extracellular matrix"/>
    <property type="evidence" value="ECO:0007669"/>
    <property type="project" value="TreeGrafter"/>
</dbReference>
<keyword evidence="4" id="KW-0677">Repeat</keyword>
<keyword evidence="6" id="KW-0393">Immunoglobulin domain</keyword>
<evidence type="ECO:0000259" key="8">
    <source>
        <dbReference type="PROSITE" id="PS50835"/>
    </source>
</evidence>
<dbReference type="Ensembl" id="ENSHBUT00000034551.1">
    <property type="protein sequence ID" value="ENSHBUP00000017195.1"/>
    <property type="gene ID" value="ENSHBUG00000019208.1"/>
</dbReference>
<dbReference type="InterPro" id="IPR000884">
    <property type="entry name" value="TSP1_rpt"/>
</dbReference>
<dbReference type="InterPro" id="IPR036383">
    <property type="entry name" value="TSP1_rpt_sf"/>
</dbReference>
<dbReference type="PANTHER" id="PTHR13723">
    <property type="entry name" value="ADAMTS A DISINTEGRIN AND METALLOPROTEASE WITH THROMBOSPONDIN MOTIFS PROTEASE"/>
    <property type="match status" value="1"/>
</dbReference>
<feature type="domain" description="PLAC" evidence="9">
    <location>
        <begin position="530"/>
        <end position="566"/>
    </location>
</feature>
<evidence type="ECO:0008006" key="12">
    <source>
        <dbReference type="Google" id="ProtNLM"/>
    </source>
</evidence>
<dbReference type="InterPro" id="IPR050439">
    <property type="entry name" value="ADAMTS_ADAMTS-like"/>
</dbReference>
<feature type="region of interest" description="Disordered" evidence="7">
    <location>
        <begin position="170"/>
        <end position="190"/>
    </location>
</feature>
<dbReference type="SMART" id="SM00209">
    <property type="entry name" value="TSP1"/>
    <property type="match status" value="3"/>
</dbReference>
<dbReference type="InterPro" id="IPR007110">
    <property type="entry name" value="Ig-like_dom"/>
</dbReference>
<evidence type="ECO:0000256" key="7">
    <source>
        <dbReference type="SAM" id="MobiDB-lite"/>
    </source>
</evidence>
<name>A0A3Q2VYZ8_HAPBU</name>
<dbReference type="Gene3D" id="2.60.40.10">
    <property type="entry name" value="Immunoglobulins"/>
    <property type="match status" value="1"/>
</dbReference>
<evidence type="ECO:0000256" key="5">
    <source>
        <dbReference type="ARBA" id="ARBA00023157"/>
    </source>
</evidence>
<dbReference type="FunFam" id="2.20.100.10:FF:000005">
    <property type="entry name" value="ADAM metallopeptidase with thrombospondin type 1 motif 9"/>
    <property type="match status" value="2"/>
</dbReference>
<evidence type="ECO:0000259" key="9">
    <source>
        <dbReference type="PROSITE" id="PS50900"/>
    </source>
</evidence>
<evidence type="ECO:0000256" key="2">
    <source>
        <dbReference type="ARBA" id="ARBA00022525"/>
    </source>
</evidence>
<feature type="domain" description="Ig-like" evidence="8">
    <location>
        <begin position="207"/>
        <end position="311"/>
    </location>
</feature>
<keyword evidence="3" id="KW-0732">Signal</keyword>
<proteinExistence type="predicted"/>
<dbReference type="GO" id="GO:0004222">
    <property type="term" value="F:metalloendopeptidase activity"/>
    <property type="evidence" value="ECO:0007669"/>
    <property type="project" value="TreeGrafter"/>
</dbReference>
<dbReference type="PROSITE" id="PS50092">
    <property type="entry name" value="TSP1"/>
    <property type="match status" value="2"/>
</dbReference>
<comment type="subcellular location">
    <subcellularLocation>
        <location evidence="1">Secreted</location>
    </subcellularLocation>
</comment>
<dbReference type="InterPro" id="IPR010909">
    <property type="entry name" value="PLAC"/>
</dbReference>
<dbReference type="Proteomes" id="UP000264840">
    <property type="component" value="Unplaced"/>
</dbReference>
<dbReference type="Gene3D" id="2.20.100.10">
    <property type="entry name" value="Thrombospondin type-1 (TSP1) repeat"/>
    <property type="match status" value="2"/>
</dbReference>
<keyword evidence="2" id="KW-0964">Secreted</keyword>
<keyword evidence="5" id="KW-1015">Disulfide bond</keyword>